<keyword evidence="5" id="KW-0997">Cell inner membrane</keyword>
<organism evidence="6 7">
    <name type="scientific">Undibacterium umbellatum</name>
    <dbReference type="NCBI Taxonomy" id="2762300"/>
    <lineage>
        <taxon>Bacteria</taxon>
        <taxon>Pseudomonadati</taxon>
        <taxon>Pseudomonadota</taxon>
        <taxon>Betaproteobacteria</taxon>
        <taxon>Burkholderiales</taxon>
        <taxon>Oxalobacteraceae</taxon>
        <taxon>Undibacterium</taxon>
    </lineage>
</organism>
<evidence type="ECO:0000313" key="7">
    <source>
        <dbReference type="Proteomes" id="UP000646911"/>
    </source>
</evidence>
<keyword evidence="3 5" id="KW-1133">Transmembrane helix</keyword>
<evidence type="ECO:0000256" key="3">
    <source>
        <dbReference type="ARBA" id="ARBA00022989"/>
    </source>
</evidence>
<dbReference type="InterPro" id="IPR006008">
    <property type="entry name" value="YciB"/>
</dbReference>
<evidence type="ECO:0000256" key="4">
    <source>
        <dbReference type="ARBA" id="ARBA00023136"/>
    </source>
</evidence>
<reference evidence="6 7" key="1">
    <citation type="submission" date="2020-08" db="EMBL/GenBank/DDBJ databases">
        <title>Novel species isolated from subtropical streams in China.</title>
        <authorList>
            <person name="Lu H."/>
        </authorList>
    </citation>
    <scope>NUCLEOTIDE SEQUENCE [LARGE SCALE GENOMIC DNA]</scope>
    <source>
        <strain evidence="6 7">NL8W</strain>
    </source>
</reference>
<evidence type="ECO:0000256" key="1">
    <source>
        <dbReference type="ARBA" id="ARBA00022475"/>
    </source>
</evidence>
<feature type="transmembrane region" description="Helical" evidence="5">
    <location>
        <begin position="109"/>
        <end position="129"/>
    </location>
</feature>
<comment type="similarity">
    <text evidence="5">Belongs to the YciB family.</text>
</comment>
<comment type="function">
    <text evidence="5">Plays a role in cell envelope biogenesis, maintenance of cell envelope integrity and membrane homeostasis.</text>
</comment>
<name>A0ABR6Z3N1_9BURK</name>
<gene>
    <name evidence="5" type="primary">yciB</name>
    <name evidence="6" type="ORF">H8L47_02220</name>
</gene>
<feature type="transmembrane region" description="Helical" evidence="5">
    <location>
        <begin position="180"/>
        <end position="199"/>
    </location>
</feature>
<dbReference type="PANTHER" id="PTHR36917:SF1">
    <property type="entry name" value="INNER MEMBRANE-SPANNING PROTEIN YCIB"/>
    <property type="match status" value="1"/>
</dbReference>
<sequence>MKFLFDMFPVVLFFVTFKWGERNPATAQSLVSDYFSSVVSGGVTSAELAPILLATALTLVASICQIGYLVVRRKKVDAMLWISFIIIMVFGGATLYFQSEAFIKWKPTVLYWCYFGAFALAQLVFKKNLIQMAMGEQIKLPEQIWTRLSYAWMLFFLLMGFVNLYVAFNFSTDTWANFKLLAVVAIMPAFIIIQSLFLAKYMEEPAQ</sequence>
<feature type="transmembrane region" description="Helical" evidence="5">
    <location>
        <begin position="150"/>
        <end position="168"/>
    </location>
</feature>
<protein>
    <recommendedName>
        <fullName evidence="5">Inner membrane-spanning protein YciB</fullName>
    </recommendedName>
</protein>
<comment type="subcellular location">
    <subcellularLocation>
        <location evidence="5">Cell inner membrane</location>
        <topology evidence="5">Multi-pass membrane protein</topology>
    </subcellularLocation>
</comment>
<feature type="transmembrane region" description="Helical" evidence="5">
    <location>
        <begin position="78"/>
        <end position="97"/>
    </location>
</feature>
<dbReference type="EMBL" id="JACOFX010000001">
    <property type="protein sequence ID" value="MBC3906378.1"/>
    <property type="molecule type" value="Genomic_DNA"/>
</dbReference>
<dbReference type="PANTHER" id="PTHR36917">
    <property type="entry name" value="INTRACELLULAR SEPTATION PROTEIN A-RELATED"/>
    <property type="match status" value="1"/>
</dbReference>
<dbReference type="Pfam" id="PF04279">
    <property type="entry name" value="IspA"/>
    <property type="match status" value="1"/>
</dbReference>
<keyword evidence="2 5" id="KW-0812">Transmembrane</keyword>
<keyword evidence="1 5" id="KW-1003">Cell membrane</keyword>
<dbReference type="Proteomes" id="UP000646911">
    <property type="component" value="Unassembled WGS sequence"/>
</dbReference>
<keyword evidence="7" id="KW-1185">Reference proteome</keyword>
<dbReference type="NCBIfam" id="NF001325">
    <property type="entry name" value="PRK00259.1-3"/>
    <property type="match status" value="1"/>
</dbReference>
<proteinExistence type="inferred from homology"/>
<evidence type="ECO:0000256" key="2">
    <source>
        <dbReference type="ARBA" id="ARBA00022692"/>
    </source>
</evidence>
<evidence type="ECO:0000313" key="6">
    <source>
        <dbReference type="EMBL" id="MBC3906378.1"/>
    </source>
</evidence>
<dbReference type="HAMAP" id="MF_00189">
    <property type="entry name" value="YciB"/>
    <property type="match status" value="1"/>
</dbReference>
<keyword evidence="4 5" id="KW-0472">Membrane</keyword>
<dbReference type="RefSeq" id="WP_186951598.1">
    <property type="nucleotide sequence ID" value="NZ_JACOFX010000001.1"/>
</dbReference>
<feature type="transmembrane region" description="Helical" evidence="5">
    <location>
        <begin position="51"/>
        <end position="71"/>
    </location>
</feature>
<evidence type="ECO:0000256" key="5">
    <source>
        <dbReference type="HAMAP-Rule" id="MF_00189"/>
    </source>
</evidence>
<comment type="caution">
    <text evidence="6">The sequence shown here is derived from an EMBL/GenBank/DDBJ whole genome shotgun (WGS) entry which is preliminary data.</text>
</comment>
<accession>A0ABR6Z3N1</accession>